<feature type="domain" description="DUF4037" evidence="1">
    <location>
        <begin position="133"/>
        <end position="208"/>
    </location>
</feature>
<dbReference type="RefSeq" id="WP_191138733.1">
    <property type="nucleotide sequence ID" value="NZ_JACXAG020000001.1"/>
</dbReference>
<comment type="caution">
    <text evidence="2">The sequence shown here is derived from an EMBL/GenBank/DDBJ whole genome shotgun (WGS) entry which is preliminary data.</text>
</comment>
<dbReference type="Pfam" id="PF13228">
    <property type="entry name" value="DUF4037"/>
    <property type="match status" value="1"/>
</dbReference>
<dbReference type="Proteomes" id="UP000661691">
    <property type="component" value="Unassembled WGS sequence"/>
</dbReference>
<dbReference type="EMBL" id="JACXAH010000044">
    <property type="protein sequence ID" value="MBD1373895.1"/>
    <property type="molecule type" value="Genomic_DNA"/>
</dbReference>
<evidence type="ECO:0000313" key="2">
    <source>
        <dbReference type="EMBL" id="MBD1373895.1"/>
    </source>
</evidence>
<organism evidence="2 3">
    <name type="scientific">Polycladospora coralii</name>
    <dbReference type="NCBI Taxonomy" id="2771432"/>
    <lineage>
        <taxon>Bacteria</taxon>
        <taxon>Bacillati</taxon>
        <taxon>Bacillota</taxon>
        <taxon>Bacilli</taxon>
        <taxon>Bacillales</taxon>
        <taxon>Thermoactinomycetaceae</taxon>
        <taxon>Polycladospora</taxon>
    </lineage>
</organism>
<dbReference type="Gene3D" id="3.30.460.10">
    <property type="entry name" value="Beta Polymerase, domain 2"/>
    <property type="match status" value="1"/>
</dbReference>
<reference evidence="2" key="1">
    <citation type="submission" date="2020-09" db="EMBL/GenBank/DDBJ databases">
        <title>A novel bacterium of genus Hazenella, isolated from South China Sea.</title>
        <authorList>
            <person name="Huang H."/>
            <person name="Mo K."/>
            <person name="Hu Y."/>
        </authorList>
    </citation>
    <scope>NUCLEOTIDE SEQUENCE</scope>
    <source>
        <strain evidence="2">IB182357</strain>
    </source>
</reference>
<evidence type="ECO:0000259" key="1">
    <source>
        <dbReference type="Pfam" id="PF13228"/>
    </source>
</evidence>
<gene>
    <name evidence="2" type="ORF">IC620_16240</name>
</gene>
<protein>
    <submittedName>
        <fullName evidence="2">Cytoplasmic protein</fullName>
    </submittedName>
</protein>
<dbReference type="SUPFAM" id="SSF81301">
    <property type="entry name" value="Nucleotidyltransferase"/>
    <property type="match status" value="1"/>
</dbReference>
<sequence>MHLRNTANQMTLIYQQDPNVEAILLAGSVSRGWEDDFSDIELHIFWKQAPTDAQRRRPIEKVNGAILSFHPYEDEEWSESYVANGIKFEISNFLTNTIENLINDVVVASDTDLDKQCLIASLAYGIPLQGVPLLMDLQCRVQHYPDALAQAMITQYIHLGTRWQSRHALLARKDWLLLYQVMVSAQQHIMGTLCGLNRIYVQHPAFKWQQQTIVQMKKRPPHLHGRLQSVFLSHPVDGLKELEAVRSDVFQLLTREVPHIDMSHAKDSS</sequence>
<keyword evidence="3" id="KW-1185">Reference proteome</keyword>
<dbReference type="InterPro" id="IPR043519">
    <property type="entry name" value="NT_sf"/>
</dbReference>
<dbReference type="InterPro" id="IPR025117">
    <property type="entry name" value="DUF4037"/>
</dbReference>
<name>A0A926NEE5_9BACL</name>
<accession>A0A926NEE5</accession>
<dbReference type="AlphaFoldDB" id="A0A926NEE5"/>
<evidence type="ECO:0000313" key="3">
    <source>
        <dbReference type="Proteomes" id="UP000661691"/>
    </source>
</evidence>
<proteinExistence type="predicted"/>